<accession>A0A5C5G6V2</accession>
<evidence type="ECO:0000313" key="2">
    <source>
        <dbReference type="Proteomes" id="UP000311382"/>
    </source>
</evidence>
<name>A0A5C5G6V2_9BASI</name>
<evidence type="ECO:0000313" key="1">
    <source>
        <dbReference type="EMBL" id="TNY24226.1"/>
    </source>
</evidence>
<proteinExistence type="predicted"/>
<reference evidence="1 2" key="1">
    <citation type="submission" date="2019-03" db="EMBL/GenBank/DDBJ databases">
        <title>Rhodosporidium diobovatum UCD-FST 08-225 genome sequencing, assembly, and annotation.</title>
        <authorList>
            <person name="Fakankun I.U."/>
            <person name="Fristensky B."/>
            <person name="Levin D.B."/>
        </authorList>
    </citation>
    <scope>NUCLEOTIDE SEQUENCE [LARGE SCALE GENOMIC DNA]</scope>
    <source>
        <strain evidence="1 2">UCD-FST 08-225</strain>
    </source>
</reference>
<dbReference type="AlphaFoldDB" id="A0A5C5G6V2"/>
<dbReference type="Proteomes" id="UP000311382">
    <property type="component" value="Unassembled WGS sequence"/>
</dbReference>
<keyword evidence="2" id="KW-1185">Reference proteome</keyword>
<comment type="caution">
    <text evidence="1">The sequence shown here is derived from an EMBL/GenBank/DDBJ whole genome shotgun (WGS) entry which is preliminary data.</text>
</comment>
<organism evidence="1 2">
    <name type="scientific">Rhodotorula diobovata</name>
    <dbReference type="NCBI Taxonomy" id="5288"/>
    <lineage>
        <taxon>Eukaryota</taxon>
        <taxon>Fungi</taxon>
        <taxon>Dikarya</taxon>
        <taxon>Basidiomycota</taxon>
        <taxon>Pucciniomycotina</taxon>
        <taxon>Microbotryomycetes</taxon>
        <taxon>Sporidiobolales</taxon>
        <taxon>Sporidiobolaceae</taxon>
        <taxon>Rhodotorula</taxon>
    </lineage>
</organism>
<dbReference type="EMBL" id="SOZI01000004">
    <property type="protein sequence ID" value="TNY24226.1"/>
    <property type="molecule type" value="Genomic_DNA"/>
</dbReference>
<sequence length="402" mass="43737">MRDEVPASLGGRGVLIASCRNPGFNSLASVPRALMAEAYEASAKAFIDQVDECASWAHVVPGADKPWQGVMSDRRPKKTEGYLYVQVNNADVLATGHLHGAVVPVMSLPNGRRSPVHVERRGMRGWSESWFSRCQSQDESEWFARSIPQDPPVRDNVVTFVASQQPHLRHGASGPATSAALDSEFLPAVLGLRAASYDAARHNAPTARSQLPMPEKLNKRIKAFLAAEDCASSSGALAWRVRGSTCTPAMGGFSTRTVRTVAGSRWSSVSRDLEASLDCARTSAAPRFCASWRRFSPSWDASLEEGHDEGFPCVSCSFALLLTRLNHLSAALSAQRADRTWPHSADPAPLDGRSPVLLLYVDGHLVVLLAPSRPRVEDQQDDLALALGQEARRRACPRRLRV</sequence>
<protein>
    <submittedName>
        <fullName evidence="1">Uncharacterized protein</fullName>
    </submittedName>
</protein>
<gene>
    <name evidence="1" type="ORF">DMC30DRAFT_192013</name>
</gene>